<keyword evidence="3" id="KW-1185">Reference proteome</keyword>
<proteinExistence type="predicted"/>
<dbReference type="EMBL" id="JAXCLX010000003">
    <property type="protein sequence ID" value="MDY0873561.1"/>
    <property type="molecule type" value="Genomic_DNA"/>
</dbReference>
<dbReference type="Proteomes" id="UP001271769">
    <property type="component" value="Unassembled WGS sequence"/>
</dbReference>
<sequence>MQKNKRLAPATAGTEPPVESQNAASQNVVQISSFRARAGRKAGYKTLPLVCRHFVVGREDWDRGELAFVRSSDEVTRWTLTPEGALKLFDMPQGEVLIPANDVSAGLDHGLKLAASNMVTEIAAADLRAALSPVAPCSVIQAARPQFIASR</sequence>
<feature type="region of interest" description="Disordered" evidence="1">
    <location>
        <begin position="1"/>
        <end position="25"/>
    </location>
</feature>
<name>A0ABU5E1X8_9PROT</name>
<organism evidence="2 3">
    <name type="scientific">Dongia rigui</name>
    <dbReference type="NCBI Taxonomy" id="940149"/>
    <lineage>
        <taxon>Bacteria</taxon>
        <taxon>Pseudomonadati</taxon>
        <taxon>Pseudomonadota</taxon>
        <taxon>Alphaproteobacteria</taxon>
        <taxon>Rhodospirillales</taxon>
        <taxon>Dongiaceae</taxon>
        <taxon>Dongia</taxon>
    </lineage>
</organism>
<gene>
    <name evidence="2" type="ORF">SMD31_16595</name>
</gene>
<dbReference type="RefSeq" id="WP_320502035.1">
    <property type="nucleotide sequence ID" value="NZ_JAXCLX010000003.1"/>
</dbReference>
<comment type="caution">
    <text evidence="2">The sequence shown here is derived from an EMBL/GenBank/DDBJ whole genome shotgun (WGS) entry which is preliminary data.</text>
</comment>
<evidence type="ECO:0000313" key="3">
    <source>
        <dbReference type="Proteomes" id="UP001271769"/>
    </source>
</evidence>
<reference evidence="2 3" key="1">
    <citation type="journal article" date="2013" name="Antonie Van Leeuwenhoek">
        <title>Dongia rigui sp. nov., isolated from freshwater of a large wetland in Korea.</title>
        <authorList>
            <person name="Baik K.S."/>
            <person name="Hwang Y.M."/>
            <person name="Choi J.S."/>
            <person name="Kwon J."/>
            <person name="Seong C.N."/>
        </authorList>
    </citation>
    <scope>NUCLEOTIDE SEQUENCE [LARGE SCALE GENOMIC DNA]</scope>
    <source>
        <strain evidence="2 3">04SU4-P</strain>
    </source>
</reference>
<protein>
    <submittedName>
        <fullName evidence="2">Uncharacterized protein</fullName>
    </submittedName>
</protein>
<evidence type="ECO:0000256" key="1">
    <source>
        <dbReference type="SAM" id="MobiDB-lite"/>
    </source>
</evidence>
<evidence type="ECO:0000313" key="2">
    <source>
        <dbReference type="EMBL" id="MDY0873561.1"/>
    </source>
</evidence>
<accession>A0ABU5E1X8</accession>